<dbReference type="OrthoDB" id="52741at2"/>
<dbReference type="STRING" id="864069.MicloDRAFT_00045890"/>
<dbReference type="Proteomes" id="UP000003947">
    <property type="component" value="Unassembled WGS sequence"/>
</dbReference>
<dbReference type="HOGENOM" id="CLU_355596_0_0_5"/>
<evidence type="ECO:0008006" key="3">
    <source>
        <dbReference type="Google" id="ProtNLM"/>
    </source>
</evidence>
<reference evidence="1 2" key="1">
    <citation type="submission" date="2012-02" db="EMBL/GenBank/DDBJ databases">
        <title>Improved High-Quality Draft sequence of Microvirga sp. WSM3557.</title>
        <authorList>
            <consortium name="US DOE Joint Genome Institute"/>
            <person name="Lucas S."/>
            <person name="Han J."/>
            <person name="Lapidus A."/>
            <person name="Cheng J.-F."/>
            <person name="Goodwin L."/>
            <person name="Pitluck S."/>
            <person name="Peters L."/>
            <person name="Zhang X."/>
            <person name="Detter J.C."/>
            <person name="Han C."/>
            <person name="Tapia R."/>
            <person name="Land M."/>
            <person name="Hauser L."/>
            <person name="Kyrpides N."/>
            <person name="Ivanova N."/>
            <person name="Pagani I."/>
            <person name="Brau L."/>
            <person name="Yates R."/>
            <person name="O'Hara G."/>
            <person name="Rui T."/>
            <person name="Howieson J."/>
            <person name="Reeve W."/>
            <person name="Woyke T."/>
        </authorList>
    </citation>
    <scope>NUCLEOTIDE SEQUENCE [LARGE SCALE GENOMIC DNA]</scope>
    <source>
        <strain evidence="1 2">WSM3557</strain>
    </source>
</reference>
<accession>I4YVM0</accession>
<protein>
    <recommendedName>
        <fullName evidence="3">PglZ domain-containing protein</fullName>
    </recommendedName>
</protein>
<name>I4YVM0_9HYPH</name>
<keyword evidence="2" id="KW-1185">Reference proteome</keyword>
<evidence type="ECO:0000313" key="2">
    <source>
        <dbReference type="Proteomes" id="UP000003947"/>
    </source>
</evidence>
<dbReference type="EMBL" id="JH660645">
    <property type="protein sequence ID" value="EIM28012.1"/>
    <property type="molecule type" value="Genomic_DNA"/>
</dbReference>
<dbReference type="RefSeq" id="WP_009764062.1">
    <property type="nucleotide sequence ID" value="NZ_CP141048.1"/>
</dbReference>
<dbReference type="PATRIC" id="fig|864069.3.peg.4947"/>
<organism evidence="1 2">
    <name type="scientific">Microvirga lotononidis</name>
    <dbReference type="NCBI Taxonomy" id="864069"/>
    <lineage>
        <taxon>Bacteria</taxon>
        <taxon>Pseudomonadati</taxon>
        <taxon>Pseudomonadota</taxon>
        <taxon>Alphaproteobacteria</taxon>
        <taxon>Hyphomicrobiales</taxon>
        <taxon>Methylobacteriaceae</taxon>
        <taxon>Microvirga</taxon>
    </lineage>
</organism>
<dbReference type="AlphaFoldDB" id="I4YVM0"/>
<dbReference type="NCBIfam" id="NF033450">
    <property type="entry name" value="BREX_PglZ_1_B"/>
    <property type="match status" value="1"/>
</dbReference>
<evidence type="ECO:0000313" key="1">
    <source>
        <dbReference type="EMBL" id="EIM28012.1"/>
    </source>
</evidence>
<dbReference type="eggNOG" id="ENOG502Z8Y8">
    <property type="taxonomic scope" value="Bacteria"/>
</dbReference>
<gene>
    <name evidence="1" type="ORF">MicloDRAFT_00045890</name>
</gene>
<sequence>MSDTQTTPKTLLEALQQALAASIQTADGVAIPAAILWTESDANWLPIMPALRRLMPYTYVLGTYDPALKSGPAIWLKCVVDRTIADVPPLGTVPVLYLPKVPRALLRSAEDCPIELQPLVELVYRGTVWHQRNGRDWTVEAFLEAVLGLDIAKDTSTRKAILHMLPRIAVEPLITLLGHRIDSEALFRLDVEDPVGEVLTWMSDSEAFRQRCDEGRWHSFRQICTKTYGFDPDTDGPAAAGEKLVNDNGATWSSVWRRFCQSPKLYPGLSTVLKNSYADLFVSTGRHPRLNEQAEGELRSGLEAVTDLSHIDACERILALEVEHAERRGTPWAELGESPLALVMQPLSEVARLSRVPIGGINPEAVAVTYADHGWRCDYAALKVMQWATTHREFAPLIYKVLNSIYRPWLDASARHLQSLLTPLGSNVAALSAFLDAEPGTCILFVDGLRFDVACELKERLAALNFKCDIRHRFAPLPTVTPTAKPLAMPIPGKVGPGGSSEDFCPYLSDPTSLATTQRLRQVLGQIGITHIDGQNPHGPASSGQIGWCEIGSLDELGHKLGVGLARQIDLELADLIATVETLNAVGWKQIRIVTDHGWLLLPEGLPKVALPKSVTSAKWARCASVKPGASPDATTFSWYWDSHASIAMPPGIGSYLAGTEYAHGGISPQECVIPDLRIRLGIGTVSAKLVSLAWRGLRIRVTVETSHPGLSVDLRLNRNQPNTTIAVASKELSSTGEASLVVDDESHIGAAAVVVVLDRDGGIIEARTTTVGIDE</sequence>
<proteinExistence type="predicted"/>